<feature type="binding site" evidence="5">
    <location>
        <position position="134"/>
    </location>
    <ligand>
        <name>Zn(2+)</name>
        <dbReference type="ChEBI" id="CHEBI:29105"/>
        <label>2</label>
    </ligand>
</feature>
<feature type="binding site" evidence="5">
    <location>
        <position position="104"/>
    </location>
    <ligand>
        <name>Zn(2+)</name>
        <dbReference type="ChEBI" id="CHEBI:29105"/>
        <label>2</label>
    </ligand>
</feature>
<evidence type="ECO:0000256" key="2">
    <source>
        <dbReference type="ARBA" id="ARBA00022567"/>
    </source>
</evidence>
<organism evidence="6 7">
    <name type="scientific">Thetidibacter halocola</name>
    <dbReference type="NCBI Taxonomy" id="2827239"/>
    <lineage>
        <taxon>Bacteria</taxon>
        <taxon>Pseudomonadati</taxon>
        <taxon>Pseudomonadota</taxon>
        <taxon>Alphaproteobacteria</taxon>
        <taxon>Rhodobacterales</taxon>
        <taxon>Roseobacteraceae</taxon>
        <taxon>Thetidibacter</taxon>
    </lineage>
</organism>
<dbReference type="CDD" id="cd00947">
    <property type="entry name" value="TBP_aldolase_IIB"/>
    <property type="match status" value="1"/>
</dbReference>
<dbReference type="Pfam" id="PF01116">
    <property type="entry name" value="F_bP_aldolase"/>
    <property type="match status" value="1"/>
</dbReference>
<comment type="pathway">
    <text evidence="1">Carbohydrate biosynthesis; Calvin cycle.</text>
</comment>
<name>A0A8J7W8B5_9RHOB</name>
<keyword evidence="5" id="KW-0862">Zinc</keyword>
<proteinExistence type="predicted"/>
<dbReference type="UniPathway" id="UPA00116"/>
<evidence type="ECO:0000256" key="5">
    <source>
        <dbReference type="PIRSR" id="PIRSR001359-3"/>
    </source>
</evidence>
<dbReference type="PANTHER" id="PTHR30304">
    <property type="entry name" value="D-TAGATOSE-1,6-BISPHOSPHATE ALDOLASE"/>
    <property type="match status" value="1"/>
</dbReference>
<keyword evidence="5" id="KW-0479">Metal-binding</keyword>
<feature type="binding site" evidence="5">
    <location>
        <position position="207"/>
    </location>
    <ligand>
        <name>Zn(2+)</name>
        <dbReference type="ChEBI" id="CHEBI:29105"/>
        <label>1</label>
        <note>catalytic</note>
    </ligand>
</feature>
<evidence type="ECO:0000313" key="6">
    <source>
        <dbReference type="EMBL" id="MBS0122815.1"/>
    </source>
</evidence>
<evidence type="ECO:0000313" key="7">
    <source>
        <dbReference type="Proteomes" id="UP000681356"/>
    </source>
</evidence>
<feature type="binding site" evidence="4">
    <location>
        <position position="178"/>
    </location>
    <ligand>
        <name>dihydroxyacetone phosphate</name>
        <dbReference type="ChEBI" id="CHEBI:57642"/>
    </ligand>
</feature>
<dbReference type="InterPro" id="IPR050246">
    <property type="entry name" value="Class_II_FBP_aldolase"/>
</dbReference>
<comment type="caution">
    <text evidence="6">The sequence shown here is derived from an EMBL/GenBank/DDBJ whole genome shotgun (WGS) entry which is preliminary data.</text>
</comment>
<dbReference type="PIRSF" id="PIRSF001359">
    <property type="entry name" value="F_bP_aldolase_II"/>
    <property type="match status" value="1"/>
</dbReference>
<dbReference type="PANTHER" id="PTHR30304:SF0">
    <property type="entry name" value="D-TAGATOSE-1,6-BISPHOSPHATE ALDOLASE SUBUNIT GATY-RELATED"/>
    <property type="match status" value="1"/>
</dbReference>
<keyword evidence="7" id="KW-1185">Reference proteome</keyword>
<dbReference type="GO" id="GO:0016832">
    <property type="term" value="F:aldehyde-lyase activity"/>
    <property type="evidence" value="ECO:0007669"/>
    <property type="project" value="InterPro"/>
</dbReference>
<gene>
    <name evidence="6" type="ORF">KB874_01620</name>
</gene>
<dbReference type="InterPro" id="IPR013785">
    <property type="entry name" value="Aldolase_TIM"/>
</dbReference>
<accession>A0A8J7W8B5</accession>
<feature type="active site" description="Proton donor" evidence="3">
    <location>
        <position position="83"/>
    </location>
</feature>
<evidence type="ECO:0000256" key="1">
    <source>
        <dbReference type="ARBA" id="ARBA00005215"/>
    </source>
</evidence>
<protein>
    <submittedName>
        <fullName evidence="6">Class II fructose-bisphosphate aldolase</fullName>
    </submittedName>
</protein>
<comment type="cofactor">
    <cofactor evidence="5">
        <name>Zn(2+)</name>
        <dbReference type="ChEBI" id="CHEBI:29105"/>
    </cofactor>
    <text evidence="5">Binds 2 Zn(2+) ions per subunit. One is catalytic and the other provides a structural contribution.</text>
</comment>
<dbReference type="EMBL" id="JAGTUU010000001">
    <property type="protein sequence ID" value="MBS0122815.1"/>
    <property type="molecule type" value="Genomic_DNA"/>
</dbReference>
<feature type="binding site" evidence="5">
    <location>
        <position position="177"/>
    </location>
    <ligand>
        <name>Zn(2+)</name>
        <dbReference type="ChEBI" id="CHEBI:29105"/>
        <label>1</label>
        <note>catalytic</note>
    </ligand>
</feature>
<dbReference type="SUPFAM" id="SSF51569">
    <property type="entry name" value="Aldolase"/>
    <property type="match status" value="1"/>
</dbReference>
<evidence type="ECO:0000256" key="3">
    <source>
        <dbReference type="PIRSR" id="PIRSR001359-1"/>
    </source>
</evidence>
<dbReference type="Proteomes" id="UP000681356">
    <property type="component" value="Unassembled WGS sequence"/>
</dbReference>
<feature type="binding site" evidence="4">
    <location>
        <begin position="229"/>
        <end position="232"/>
    </location>
    <ligand>
        <name>dihydroxyacetone phosphate</name>
        <dbReference type="ChEBI" id="CHEBI:57642"/>
    </ligand>
</feature>
<feature type="binding site" evidence="4">
    <location>
        <begin position="208"/>
        <end position="210"/>
    </location>
    <ligand>
        <name>dihydroxyacetone phosphate</name>
        <dbReference type="ChEBI" id="CHEBI:57642"/>
    </ligand>
</feature>
<keyword evidence="2" id="KW-0113">Calvin cycle</keyword>
<dbReference type="RefSeq" id="WP_212534787.1">
    <property type="nucleotide sequence ID" value="NZ_JAGTUU010000001.1"/>
</dbReference>
<reference evidence="6" key="1">
    <citation type="submission" date="2021-04" db="EMBL/GenBank/DDBJ databases">
        <authorList>
            <person name="Yoon J."/>
        </authorList>
    </citation>
    <scope>NUCLEOTIDE SEQUENCE</scope>
    <source>
        <strain evidence="6">KMU-90</strain>
    </source>
</reference>
<dbReference type="GO" id="GO:0019253">
    <property type="term" value="P:reductive pentose-phosphate cycle"/>
    <property type="evidence" value="ECO:0007669"/>
    <property type="project" value="UniProtKB-UniPathway"/>
</dbReference>
<evidence type="ECO:0000256" key="4">
    <source>
        <dbReference type="PIRSR" id="PIRSR001359-2"/>
    </source>
</evidence>
<sequence>MNPQSNPREIIENARRGGYAVGAYNMHNEETTEALLWAAEQADSPVFMQVGRAIIPHMGVTRAFDMTRRIAERSNAKYVIHLDHGSWDEVMEALKLGFSSVMYDGAHLPFEENIATTRKVVEIAHAFGVPVEAELGKIPDAGESVDWEDYYTDVEESRRFVAETGIDYLAISVGIVHGVIPGIPLAPINIQRIREIKAATGIPLVLHGASGLTEREIIEARAAGVHKFNADTDLRHAFRAGLEAVFARGDRQLEEAMAEGRARMVEATIHKMQQYGCAGKAAHAKAA</sequence>
<feature type="binding site" evidence="5">
    <location>
        <position position="84"/>
    </location>
    <ligand>
        <name>Zn(2+)</name>
        <dbReference type="ChEBI" id="CHEBI:29105"/>
        <label>1</label>
        <note>catalytic</note>
    </ligand>
</feature>
<dbReference type="Gene3D" id="3.20.20.70">
    <property type="entry name" value="Aldolase class I"/>
    <property type="match status" value="1"/>
</dbReference>
<dbReference type="InterPro" id="IPR000771">
    <property type="entry name" value="FBA_II"/>
</dbReference>
<dbReference type="AlphaFoldDB" id="A0A8J7W8B5"/>
<dbReference type="NCBIfam" id="TIGR00167">
    <property type="entry name" value="cbbA"/>
    <property type="match status" value="1"/>
</dbReference>
<dbReference type="GO" id="GO:0008270">
    <property type="term" value="F:zinc ion binding"/>
    <property type="evidence" value="ECO:0007669"/>
    <property type="project" value="InterPro"/>
</dbReference>